<keyword evidence="4" id="KW-1185">Reference proteome</keyword>
<comment type="caution">
    <text evidence="2">The sequence shown here is derived from an EMBL/GenBank/DDBJ whole genome shotgun (WGS) entry which is preliminary data.</text>
</comment>
<reference evidence="3 4" key="2">
    <citation type="submission" date="2024-07" db="EMBL/GenBank/DDBJ databases">
        <authorList>
            <person name="Akdeniz Z."/>
        </authorList>
    </citation>
    <scope>NUCLEOTIDE SEQUENCE [LARGE SCALE GENOMIC DNA]</scope>
</reference>
<dbReference type="EMBL" id="CATOUU010001088">
    <property type="protein sequence ID" value="CAI9971064.1"/>
    <property type="molecule type" value="Genomic_DNA"/>
</dbReference>
<feature type="compositionally biased region" description="Basic residues" evidence="1">
    <location>
        <begin position="57"/>
        <end position="105"/>
    </location>
</feature>
<evidence type="ECO:0000313" key="2">
    <source>
        <dbReference type="EMBL" id="CAI9971064.1"/>
    </source>
</evidence>
<feature type="region of interest" description="Disordered" evidence="1">
    <location>
        <begin position="46"/>
        <end position="105"/>
    </location>
</feature>
<reference evidence="2" key="1">
    <citation type="submission" date="2023-06" db="EMBL/GenBank/DDBJ databases">
        <authorList>
            <person name="Kurt Z."/>
        </authorList>
    </citation>
    <scope>NUCLEOTIDE SEQUENCE</scope>
</reference>
<proteinExistence type="predicted"/>
<evidence type="ECO:0000256" key="1">
    <source>
        <dbReference type="SAM" id="MobiDB-lite"/>
    </source>
</evidence>
<accession>A0AA86UWR3</accession>
<dbReference type="EMBL" id="CAXDID020000370">
    <property type="protein sequence ID" value="CAL6083207.1"/>
    <property type="molecule type" value="Genomic_DNA"/>
</dbReference>
<evidence type="ECO:0000313" key="4">
    <source>
        <dbReference type="Proteomes" id="UP001642409"/>
    </source>
</evidence>
<organism evidence="2">
    <name type="scientific">Hexamita inflata</name>
    <dbReference type="NCBI Taxonomy" id="28002"/>
    <lineage>
        <taxon>Eukaryota</taxon>
        <taxon>Metamonada</taxon>
        <taxon>Diplomonadida</taxon>
        <taxon>Hexamitidae</taxon>
        <taxon>Hexamitinae</taxon>
        <taxon>Hexamita</taxon>
    </lineage>
</organism>
<dbReference type="AlphaFoldDB" id="A0AA86UWR3"/>
<sequence length="124" mass="14993">MSRRMNYFTYLRDIVLTIRRYAVFVQLSHATYVVKTLSQFLTNDRSLKRQTMPKPSLKTRKRQKKVRKLNLRRISKKRLLTKRSQRTLRSKKRKSQRSKSHQIKKQLKCSIELKVSSKGNLERE</sequence>
<dbReference type="Proteomes" id="UP001642409">
    <property type="component" value="Unassembled WGS sequence"/>
</dbReference>
<name>A0AA86UWR3_9EUKA</name>
<evidence type="ECO:0000313" key="3">
    <source>
        <dbReference type="EMBL" id="CAL6083207.1"/>
    </source>
</evidence>
<protein>
    <submittedName>
        <fullName evidence="3">Hypothetical_protein</fullName>
    </submittedName>
</protein>
<gene>
    <name evidence="2" type="ORF">HINF_LOCUS58709</name>
    <name evidence="3" type="ORF">HINF_LOCUS61613</name>
</gene>